<gene>
    <name evidence="2" type="ORF">Slati_4275300</name>
</gene>
<protein>
    <recommendedName>
        <fullName evidence="1">Reverse transcriptase domain-containing protein</fullName>
    </recommendedName>
</protein>
<proteinExistence type="predicted"/>
<accession>A0AAW2TDD3</accession>
<reference evidence="2" key="2">
    <citation type="journal article" date="2024" name="Plant">
        <title>Genomic evolution and insights into agronomic trait innovations of Sesamum species.</title>
        <authorList>
            <person name="Miao H."/>
            <person name="Wang L."/>
            <person name="Qu L."/>
            <person name="Liu H."/>
            <person name="Sun Y."/>
            <person name="Le M."/>
            <person name="Wang Q."/>
            <person name="Wei S."/>
            <person name="Zheng Y."/>
            <person name="Lin W."/>
            <person name="Duan Y."/>
            <person name="Cao H."/>
            <person name="Xiong S."/>
            <person name="Wang X."/>
            <person name="Wei L."/>
            <person name="Li C."/>
            <person name="Ma Q."/>
            <person name="Ju M."/>
            <person name="Zhao R."/>
            <person name="Li G."/>
            <person name="Mu C."/>
            <person name="Tian Q."/>
            <person name="Mei H."/>
            <person name="Zhang T."/>
            <person name="Gao T."/>
            <person name="Zhang H."/>
        </authorList>
    </citation>
    <scope>NUCLEOTIDE SEQUENCE</scope>
    <source>
        <strain evidence="2">KEN1</strain>
    </source>
</reference>
<feature type="domain" description="Reverse transcriptase" evidence="1">
    <location>
        <begin position="49"/>
        <end position="328"/>
    </location>
</feature>
<evidence type="ECO:0000259" key="1">
    <source>
        <dbReference type="PROSITE" id="PS50878"/>
    </source>
</evidence>
<dbReference type="CDD" id="cd01650">
    <property type="entry name" value="RT_nLTR_like"/>
    <property type="match status" value="1"/>
</dbReference>
<dbReference type="PANTHER" id="PTHR33116">
    <property type="entry name" value="REVERSE TRANSCRIPTASE ZINC-BINDING DOMAIN-CONTAINING PROTEIN-RELATED-RELATED"/>
    <property type="match status" value="1"/>
</dbReference>
<comment type="caution">
    <text evidence="2">The sequence shown here is derived from an EMBL/GenBank/DDBJ whole genome shotgun (WGS) entry which is preliminary data.</text>
</comment>
<dbReference type="EMBL" id="JACGWN010000015">
    <property type="protein sequence ID" value="KAL0402454.1"/>
    <property type="molecule type" value="Genomic_DNA"/>
</dbReference>
<dbReference type="PROSITE" id="PS50878">
    <property type="entry name" value="RT_POL"/>
    <property type="match status" value="1"/>
</dbReference>
<dbReference type="InterPro" id="IPR000477">
    <property type="entry name" value="RT_dom"/>
</dbReference>
<organism evidence="2">
    <name type="scientific">Sesamum latifolium</name>
    <dbReference type="NCBI Taxonomy" id="2727402"/>
    <lineage>
        <taxon>Eukaryota</taxon>
        <taxon>Viridiplantae</taxon>
        <taxon>Streptophyta</taxon>
        <taxon>Embryophyta</taxon>
        <taxon>Tracheophyta</taxon>
        <taxon>Spermatophyta</taxon>
        <taxon>Magnoliopsida</taxon>
        <taxon>eudicotyledons</taxon>
        <taxon>Gunneridae</taxon>
        <taxon>Pentapetalae</taxon>
        <taxon>asterids</taxon>
        <taxon>lamiids</taxon>
        <taxon>Lamiales</taxon>
        <taxon>Pedaliaceae</taxon>
        <taxon>Sesamum</taxon>
    </lineage>
</organism>
<dbReference type="AlphaFoldDB" id="A0AAW2TDD3"/>
<reference evidence="2" key="1">
    <citation type="submission" date="2020-06" db="EMBL/GenBank/DDBJ databases">
        <authorList>
            <person name="Li T."/>
            <person name="Hu X."/>
            <person name="Zhang T."/>
            <person name="Song X."/>
            <person name="Zhang H."/>
            <person name="Dai N."/>
            <person name="Sheng W."/>
            <person name="Hou X."/>
            <person name="Wei L."/>
        </authorList>
    </citation>
    <scope>NUCLEOTIDE SEQUENCE</scope>
    <source>
        <strain evidence="2">KEN1</strain>
        <tissue evidence="2">Leaf</tissue>
    </source>
</reference>
<dbReference type="InterPro" id="IPR043502">
    <property type="entry name" value="DNA/RNA_pol_sf"/>
</dbReference>
<sequence>MKRPNCLWLLSRGWRLRKRYLILQKIVLQVQMDTLQHFLKAPGQLLGTIFFIMGKLLKQINATIIALIPKVQMPARVSEYRPISCCNVLYKVITKLIVKRMQTVLHLLIDSLQNTFVPGRSIANNILLAQELLAGYNQVKRPPRCTIKVDLKKAYDSVEWDYLLEVLKSFNFSTRFIRWIEQCISTANFSISLNGSIYGFFPSTCGLGQGDPMSPYLFVLILESWHTLIRHCVQLSPQFQFHWKCKELEILNLCFVDDVLLFCRADIPSVQTFKDALCEFAALSGLQVNAQKSQIILSRSVQQDKQQIVDLLGFQEGPLPIKYLGIPLVSSRLTNAGCSTLVQKLDSRLAGWNNLNLSFAARAQLIKSIFYTVCYPLASTSFYNCPLAYVTSRQVQDCKAWVPSLASDTGKTHHDGLTVAVSGGWRMRPM</sequence>
<name>A0AAW2TDD3_9LAMI</name>
<dbReference type="Pfam" id="PF00078">
    <property type="entry name" value="RVT_1"/>
    <property type="match status" value="1"/>
</dbReference>
<dbReference type="PANTHER" id="PTHR33116:SF78">
    <property type="entry name" value="OS12G0587133 PROTEIN"/>
    <property type="match status" value="1"/>
</dbReference>
<dbReference type="SUPFAM" id="SSF56672">
    <property type="entry name" value="DNA/RNA polymerases"/>
    <property type="match status" value="1"/>
</dbReference>
<evidence type="ECO:0000313" key="2">
    <source>
        <dbReference type="EMBL" id="KAL0402454.1"/>
    </source>
</evidence>